<accession>A0A3B1DTG5</accession>
<dbReference type="Pfam" id="PF02684">
    <property type="entry name" value="LpxB"/>
    <property type="match status" value="1"/>
</dbReference>
<comment type="catalytic activity">
    <reaction evidence="7">
        <text>a lipid X + a UDP-2-N,3-O-bis[(3R)-3-hydroxyacyl]-alpha-D-glucosamine = a lipid A disaccharide + UDP + H(+)</text>
        <dbReference type="Rhea" id="RHEA:67828"/>
        <dbReference type="ChEBI" id="CHEBI:15378"/>
        <dbReference type="ChEBI" id="CHEBI:58223"/>
        <dbReference type="ChEBI" id="CHEBI:137748"/>
        <dbReference type="ChEBI" id="CHEBI:176338"/>
        <dbReference type="ChEBI" id="CHEBI:176343"/>
        <dbReference type="EC" id="2.4.1.182"/>
    </reaction>
</comment>
<dbReference type="GO" id="GO:0005543">
    <property type="term" value="F:phospholipid binding"/>
    <property type="evidence" value="ECO:0007669"/>
    <property type="project" value="TreeGrafter"/>
</dbReference>
<evidence type="ECO:0000256" key="6">
    <source>
        <dbReference type="ARBA" id="ARBA00023098"/>
    </source>
</evidence>
<dbReference type="SUPFAM" id="SSF53756">
    <property type="entry name" value="UDP-Glycosyltransferase/glycogen phosphorylase"/>
    <property type="match status" value="1"/>
</dbReference>
<dbReference type="NCBIfam" id="TIGR00215">
    <property type="entry name" value="lpxB"/>
    <property type="match status" value="1"/>
</dbReference>
<evidence type="ECO:0000256" key="1">
    <source>
        <dbReference type="ARBA" id="ARBA00012687"/>
    </source>
</evidence>
<protein>
    <recommendedName>
        <fullName evidence="1">lipid-A-disaccharide synthase</fullName>
        <ecNumber evidence="1">2.4.1.182</ecNumber>
    </recommendedName>
</protein>
<dbReference type="AlphaFoldDB" id="A0A3B1DTG5"/>
<evidence type="ECO:0000256" key="4">
    <source>
        <dbReference type="ARBA" id="ARBA00022676"/>
    </source>
</evidence>
<keyword evidence="2" id="KW-0444">Lipid biosynthesis</keyword>
<dbReference type="EMBL" id="UOYO01000028">
    <property type="protein sequence ID" value="VAY87723.1"/>
    <property type="molecule type" value="Genomic_DNA"/>
</dbReference>
<keyword evidence="3" id="KW-0441">Lipid A biosynthesis</keyword>
<gene>
    <name evidence="8" type="ORF">MNB_ARC-1_1013</name>
</gene>
<dbReference type="EC" id="2.4.1.182" evidence="1"/>
<evidence type="ECO:0000256" key="5">
    <source>
        <dbReference type="ARBA" id="ARBA00022679"/>
    </source>
</evidence>
<evidence type="ECO:0000313" key="8">
    <source>
        <dbReference type="EMBL" id="VAY87723.1"/>
    </source>
</evidence>
<evidence type="ECO:0000256" key="2">
    <source>
        <dbReference type="ARBA" id="ARBA00022516"/>
    </source>
</evidence>
<keyword evidence="4 8" id="KW-0328">Glycosyltransferase</keyword>
<reference evidence="8" key="1">
    <citation type="submission" date="2018-10" db="EMBL/GenBank/DDBJ databases">
        <authorList>
            <person name="Aoki K."/>
        </authorList>
    </citation>
    <scope>NUCLEOTIDE SEQUENCE</scope>
</reference>
<sequence>MKLLVSAVEPSSNKYLKQIATHLSDTKLIGLGDKNIIKQTLYPVEDFSIMGIASVLPKIFFLKRAIDEMVELSKDAKAVLLIDAPSFNLKIAKKIKQKYPDKPIFYYILPKIWAWKKSRIELVEKYTDYHISILPFEHKFYPNALYFGNPLFDEYTKTNIDFSKNKYIAFLPGSRKSEIKSLLPIFKKMAKKINASFDNTKALLVIPDIFDTSYVDATYGNLKDFEIISDTKKAMSLSKFAFVCAGTATLEASLFGVPFTLCYTPRGIDWAIYFLFFKILDSSGLGKMGNVGLANIIAHFENKKPIHKEAFPIVDEDILWDIYDNFDYKEHYNNIDTLREIMNKRNNKKTNSLKQIANFILDKTL</sequence>
<organism evidence="8">
    <name type="scientific">hydrothermal vent metagenome</name>
    <dbReference type="NCBI Taxonomy" id="652676"/>
    <lineage>
        <taxon>unclassified sequences</taxon>
        <taxon>metagenomes</taxon>
        <taxon>ecological metagenomes</taxon>
    </lineage>
</organism>
<keyword evidence="5 8" id="KW-0808">Transferase</keyword>
<evidence type="ECO:0000256" key="7">
    <source>
        <dbReference type="ARBA" id="ARBA00048975"/>
    </source>
</evidence>
<dbReference type="PANTHER" id="PTHR30372">
    <property type="entry name" value="LIPID-A-DISACCHARIDE SYNTHASE"/>
    <property type="match status" value="1"/>
</dbReference>
<dbReference type="GO" id="GO:0016020">
    <property type="term" value="C:membrane"/>
    <property type="evidence" value="ECO:0007669"/>
    <property type="project" value="GOC"/>
</dbReference>
<keyword evidence="6" id="KW-0443">Lipid metabolism</keyword>
<dbReference type="GO" id="GO:0009245">
    <property type="term" value="P:lipid A biosynthetic process"/>
    <property type="evidence" value="ECO:0007669"/>
    <property type="project" value="UniProtKB-KW"/>
</dbReference>
<dbReference type="InterPro" id="IPR003835">
    <property type="entry name" value="Glyco_trans_19"/>
</dbReference>
<dbReference type="PANTHER" id="PTHR30372:SF4">
    <property type="entry name" value="LIPID-A-DISACCHARIDE SYNTHASE, MITOCHONDRIAL-RELATED"/>
    <property type="match status" value="1"/>
</dbReference>
<name>A0A3B1DTG5_9ZZZZ</name>
<dbReference type="GO" id="GO:0008915">
    <property type="term" value="F:lipid-A-disaccharide synthase activity"/>
    <property type="evidence" value="ECO:0007669"/>
    <property type="project" value="UniProtKB-EC"/>
</dbReference>
<proteinExistence type="predicted"/>
<evidence type="ECO:0000256" key="3">
    <source>
        <dbReference type="ARBA" id="ARBA00022556"/>
    </source>
</evidence>